<dbReference type="Proteomes" id="UP000273083">
    <property type="component" value="Unassembled WGS sequence"/>
</dbReference>
<dbReference type="Pfam" id="PF19639">
    <property type="entry name" value="DUF6142"/>
    <property type="match status" value="1"/>
</dbReference>
<keyword evidence="1" id="KW-0812">Transmembrane</keyword>
<feature type="transmembrane region" description="Helical" evidence="1">
    <location>
        <begin position="21"/>
        <end position="40"/>
    </location>
</feature>
<dbReference type="OrthoDB" id="2055992at2"/>
<organism evidence="2 3">
    <name type="scientific">Mobilisporobacter senegalensis</name>
    <dbReference type="NCBI Taxonomy" id="1329262"/>
    <lineage>
        <taxon>Bacteria</taxon>
        <taxon>Bacillati</taxon>
        <taxon>Bacillota</taxon>
        <taxon>Clostridia</taxon>
        <taxon>Lachnospirales</taxon>
        <taxon>Lachnospiraceae</taxon>
        <taxon>Mobilisporobacter</taxon>
    </lineage>
</organism>
<feature type="transmembrane region" description="Helical" evidence="1">
    <location>
        <begin position="52"/>
        <end position="71"/>
    </location>
</feature>
<proteinExistence type="predicted"/>
<evidence type="ECO:0000313" key="3">
    <source>
        <dbReference type="Proteomes" id="UP000273083"/>
    </source>
</evidence>
<evidence type="ECO:0000313" key="2">
    <source>
        <dbReference type="EMBL" id="ROR31494.1"/>
    </source>
</evidence>
<name>A0A3N1XY21_9FIRM</name>
<accession>A0A3N1XY21</accession>
<feature type="transmembrane region" description="Helical" evidence="1">
    <location>
        <begin position="83"/>
        <end position="107"/>
    </location>
</feature>
<sequence>MFKLKKSNFMFSNRNHSKKGMLSTALGVLSIIVLIILSILSSTSGGNGNMLFGGIGLSALIFSIGGLIIGMQSLNEEEVYYSFPVVGTSLNTIIFVVYIIIYIMGILL</sequence>
<dbReference type="InterPro" id="IPR046140">
    <property type="entry name" value="DUF6142"/>
</dbReference>
<comment type="caution">
    <text evidence="2">The sequence shown here is derived from an EMBL/GenBank/DDBJ whole genome shotgun (WGS) entry which is preliminary data.</text>
</comment>
<keyword evidence="1" id="KW-1133">Transmembrane helix</keyword>
<evidence type="ECO:0000256" key="1">
    <source>
        <dbReference type="SAM" id="Phobius"/>
    </source>
</evidence>
<keyword evidence="3" id="KW-1185">Reference proteome</keyword>
<dbReference type="RefSeq" id="WP_123607593.1">
    <property type="nucleotide sequence ID" value="NZ_RJVG01000001.1"/>
</dbReference>
<reference evidence="2 3" key="1">
    <citation type="submission" date="2018-11" db="EMBL/GenBank/DDBJ databases">
        <title>Genomic Encyclopedia of Type Strains, Phase IV (KMG-IV): sequencing the most valuable type-strain genomes for metagenomic binning, comparative biology and taxonomic classification.</title>
        <authorList>
            <person name="Goeker M."/>
        </authorList>
    </citation>
    <scope>NUCLEOTIDE SEQUENCE [LARGE SCALE GENOMIC DNA]</scope>
    <source>
        <strain evidence="2 3">DSM 26537</strain>
    </source>
</reference>
<keyword evidence="1" id="KW-0472">Membrane</keyword>
<protein>
    <submittedName>
        <fullName evidence="2">Uncharacterized protein</fullName>
    </submittedName>
</protein>
<dbReference type="AlphaFoldDB" id="A0A3N1XY21"/>
<gene>
    <name evidence="2" type="ORF">EDD66_101110</name>
</gene>
<dbReference type="EMBL" id="RJVG01000001">
    <property type="protein sequence ID" value="ROR31494.1"/>
    <property type="molecule type" value="Genomic_DNA"/>
</dbReference>